<organism evidence="1">
    <name type="scientific">Brassica cretica</name>
    <name type="common">Mustard</name>
    <dbReference type="NCBI Taxonomy" id="69181"/>
    <lineage>
        <taxon>Eukaryota</taxon>
        <taxon>Viridiplantae</taxon>
        <taxon>Streptophyta</taxon>
        <taxon>Embryophyta</taxon>
        <taxon>Tracheophyta</taxon>
        <taxon>Spermatophyta</taxon>
        <taxon>Magnoliopsida</taxon>
        <taxon>eudicotyledons</taxon>
        <taxon>Gunneridae</taxon>
        <taxon>Pentapetalae</taxon>
        <taxon>rosids</taxon>
        <taxon>malvids</taxon>
        <taxon>Brassicales</taxon>
        <taxon>Brassicaceae</taxon>
        <taxon>Brassiceae</taxon>
        <taxon>Brassica</taxon>
    </lineage>
</organism>
<dbReference type="EMBL" id="QGKY02001250">
    <property type="protein sequence ID" value="KAF2563687.1"/>
    <property type="molecule type" value="Genomic_DNA"/>
</dbReference>
<dbReference type="AlphaFoldDB" id="A0A8S9I266"/>
<accession>A0A8S9I266</accession>
<evidence type="ECO:0000313" key="2">
    <source>
        <dbReference type="EMBL" id="KAF2599145.1"/>
    </source>
</evidence>
<name>A0A8S9I266_BRACR</name>
<evidence type="ECO:0000313" key="1">
    <source>
        <dbReference type="EMBL" id="KAF2563687.1"/>
    </source>
</evidence>
<reference evidence="1" key="1">
    <citation type="submission" date="2019-12" db="EMBL/GenBank/DDBJ databases">
        <title>Genome sequencing and annotation of Brassica cretica.</title>
        <authorList>
            <person name="Studholme D.J."/>
            <person name="Sarris P.F."/>
        </authorList>
    </citation>
    <scope>NUCLEOTIDE SEQUENCE</scope>
    <source>
        <strain evidence="2">PFS-001/15</strain>
        <strain evidence="1">PFS-102/07</strain>
        <tissue evidence="1">Leaf</tissue>
    </source>
</reference>
<gene>
    <name evidence="2" type="ORF">F2Q68_00009727</name>
    <name evidence="1" type="ORF">F2Q70_00016750</name>
</gene>
<dbReference type="EMBL" id="QGKW02000717">
    <property type="protein sequence ID" value="KAF2599145.1"/>
    <property type="molecule type" value="Genomic_DNA"/>
</dbReference>
<protein>
    <submittedName>
        <fullName evidence="1">Uncharacterized protein</fullName>
    </submittedName>
</protein>
<comment type="caution">
    <text evidence="1">The sequence shown here is derived from an EMBL/GenBank/DDBJ whole genome shotgun (WGS) entry which is preliminary data.</text>
</comment>
<dbReference type="Proteomes" id="UP000712281">
    <property type="component" value="Unassembled WGS sequence"/>
</dbReference>
<sequence length="392" mass="44975">MSRSPSHHHTTFRSSLSVVGFRILSHLDLSNIILSQISFIHTGVSSLYRYVRVVLGVWLFSGNCRGHREKCLLLLGCLSIGAVSHSIAETVTVSSIRRIVTMSSEKFPVFNGVVDELRPWISSVEVGTIKRNGETFGALRRTSMEVSRDVSTESIHSGASTMGFIEIHVFSGDDLRPWINWMENRFAAEAFTDDQKMVLAYTVIRGEAESWYNNRELSALKNSHMQRNKMGLAPKSWMFKFKGHLEKKRRLDVQYAYHDVKEIVLTRTEINMLVPSFACVDDRHVFHVAELTQTSMGNTIMPFARQLFTLMALRIQRKMNYPKSWKFKFKKSSWRRVWIAMQYVGTGEEGCYGTVLYAYWMVVQDSVIPRTLQKSRTKEDGAVIPHVYYFGA</sequence>
<proteinExistence type="predicted"/>